<evidence type="ECO:0000259" key="6">
    <source>
        <dbReference type="PROSITE" id="PS50006"/>
    </source>
</evidence>
<evidence type="ECO:0000313" key="8">
    <source>
        <dbReference type="EMBL" id="MBR7828539.1"/>
    </source>
</evidence>
<evidence type="ECO:0000259" key="7">
    <source>
        <dbReference type="PROSITE" id="PS50901"/>
    </source>
</evidence>
<dbReference type="EMBL" id="JAGSOH010000059">
    <property type="protein sequence ID" value="MBR7828539.1"/>
    <property type="molecule type" value="Genomic_DNA"/>
</dbReference>
<evidence type="ECO:0000313" key="9">
    <source>
        <dbReference type="Proteomes" id="UP000676325"/>
    </source>
</evidence>
<dbReference type="InterPro" id="IPR027417">
    <property type="entry name" value="P-loop_NTPase"/>
</dbReference>
<evidence type="ECO:0000256" key="4">
    <source>
        <dbReference type="PROSITE-ProRule" id="PRU00289"/>
    </source>
</evidence>
<dbReference type="InterPro" id="IPR032030">
    <property type="entry name" value="YscD_cytoplasmic_dom"/>
</dbReference>
<dbReference type="InterPro" id="IPR050206">
    <property type="entry name" value="FtsK/SpoIIIE/SftA"/>
</dbReference>
<feature type="region of interest" description="Disordered" evidence="5">
    <location>
        <begin position="191"/>
        <end position="213"/>
    </location>
</feature>
<dbReference type="Pfam" id="PF01580">
    <property type="entry name" value="FtsK_SpoIIIE"/>
    <property type="match status" value="2"/>
</dbReference>
<keyword evidence="2 4" id="KW-0547">Nucleotide-binding</keyword>
<dbReference type="InterPro" id="IPR002543">
    <property type="entry name" value="FtsK_dom"/>
</dbReference>
<dbReference type="Gene3D" id="2.60.200.20">
    <property type="match status" value="1"/>
</dbReference>
<dbReference type="PROSITE" id="PS50901">
    <property type="entry name" value="FTSK"/>
    <property type="match status" value="2"/>
</dbReference>
<keyword evidence="3 4" id="KW-0067">ATP-binding</keyword>
<reference evidence="8" key="1">
    <citation type="submission" date="2021-04" db="EMBL/GenBank/DDBJ databases">
        <title>Genome based classification of Actinospica acidithermotolerans sp. nov., an actinobacterium isolated from an Indonesian hot spring.</title>
        <authorList>
            <person name="Kusuma A.B."/>
            <person name="Putra K.E."/>
            <person name="Nafisah S."/>
            <person name="Loh J."/>
            <person name="Nouioui I."/>
            <person name="Goodfellow M."/>
        </authorList>
    </citation>
    <scope>NUCLEOTIDE SEQUENCE</scope>
    <source>
        <strain evidence="8">MGRD01-02</strain>
    </source>
</reference>
<dbReference type="SUPFAM" id="SSF52540">
    <property type="entry name" value="P-loop containing nucleoside triphosphate hydrolases"/>
    <property type="match status" value="3"/>
</dbReference>
<dbReference type="Pfam" id="PF16697">
    <property type="entry name" value="Yop-YscD_cpl"/>
    <property type="match status" value="1"/>
</dbReference>
<dbReference type="SUPFAM" id="SSF49879">
    <property type="entry name" value="SMAD/FHA domain"/>
    <property type="match status" value="1"/>
</dbReference>
<accession>A0A941IIN8</accession>
<feature type="domain" description="FtsK" evidence="7">
    <location>
        <begin position="987"/>
        <end position="1180"/>
    </location>
</feature>
<dbReference type="Proteomes" id="UP000676325">
    <property type="component" value="Unassembled WGS sequence"/>
</dbReference>
<feature type="region of interest" description="Disordered" evidence="5">
    <location>
        <begin position="1390"/>
        <end position="1410"/>
    </location>
</feature>
<comment type="caution">
    <text evidence="8">The sequence shown here is derived from an EMBL/GenBank/DDBJ whole genome shotgun (WGS) entry which is preliminary data.</text>
</comment>
<dbReference type="PANTHER" id="PTHR22683">
    <property type="entry name" value="SPORULATION PROTEIN RELATED"/>
    <property type="match status" value="1"/>
</dbReference>
<evidence type="ECO:0000256" key="2">
    <source>
        <dbReference type="ARBA" id="ARBA00022741"/>
    </source>
</evidence>
<feature type="domain" description="FHA" evidence="6">
    <location>
        <begin position="122"/>
        <end position="170"/>
    </location>
</feature>
<feature type="domain" description="FtsK" evidence="7">
    <location>
        <begin position="662"/>
        <end position="850"/>
    </location>
</feature>
<evidence type="ECO:0000256" key="1">
    <source>
        <dbReference type="ARBA" id="ARBA00022553"/>
    </source>
</evidence>
<dbReference type="Gene3D" id="3.40.50.300">
    <property type="entry name" value="P-loop containing nucleotide triphosphate hydrolases"/>
    <property type="match status" value="4"/>
</dbReference>
<dbReference type="InterPro" id="IPR003593">
    <property type="entry name" value="AAA+_ATPase"/>
</dbReference>
<feature type="binding site" evidence="4">
    <location>
        <begin position="680"/>
        <end position="687"/>
    </location>
    <ligand>
        <name>ATP</name>
        <dbReference type="ChEBI" id="CHEBI:30616"/>
    </ligand>
</feature>
<evidence type="ECO:0000256" key="5">
    <source>
        <dbReference type="SAM" id="MobiDB-lite"/>
    </source>
</evidence>
<evidence type="ECO:0000256" key="3">
    <source>
        <dbReference type="ARBA" id="ARBA00022840"/>
    </source>
</evidence>
<proteinExistence type="predicted"/>
<sequence length="1462" mass="155238">MKLKITLRRDSEPDVDLLVTLEAGAKVADLAAALAVGENRAGKRTAPTTPDDAGPYLQVVSPHPVALDPEATVAGSGLRSGTTVRLVAGRPPSARGSGPTVLLRVTAGPDLGRQFRLPRGTAFIGRDATCAVRLADDLASRRHARITVGEQVEISDLGSTNGLEIGSGTVARALLRVGDTVRIGDTELRLEQADPSDAHSAATGESAGFNRPPRLNPTYLGETFAAPKPPAPAKTARIPIIPLFTPLLLGAVLYLTTHSITSLVFVGLSPLMALGYAWESARSSRRDYRREAAQFRTALAELTENVHVAAAREEQVRRAEHPSVADCVEAARHGTPLLWARRPGGPGFGEFRLGTATQPSRSTIESSAEQNGSPELLAELGRALSSLTTVTAVPLVAAPAEHGAIGLAGLRQSTLGVARGLVIQGAALHSPSEMLITAFASARTSADWDWLKWLPHTTPSPRLPGHRLVASAGDALSLLTALETELAQRSANKDSASTAPLILVIVEDDTPAERSRLVAIAEQGREHGIFVLWIADRADRLPAACRVFATVDGDRGSVAFAESGEHVDPVAYEPLDAATAADLAMRLAPLTDAAARTDDASDLPRSVPLIALGEQQASVTSAAILERWSQSRSILTGHYAPPTADGLRRPGTLRAVIGTSAGGAHALDLRADGPHALVGGTTGSGKSELLQSWILAMAAAHSPQRLTFLLVDYKGGSAFGDLDRLPHTVGLVTDLDKHLVRRCLASLSAELHRREEHFARHRAKDLLELESRGHSDAPPSLVIVVDEFAALVKELPEFVDGVINVAQRGRSLGVHLILATQRPAGVISDNLRANTNLRLGLRMADEADSLDVLGSREAAYFDQDVPGRAVSKTGPGRLVPFQVGYAGGWTRSRPTPQIGIEPLRFGAGEAWRRQAEESFADPGPTDLQRMVEAINAANTEAALPAPARPWLDELRRVYDLADRSRFPLTGRPNTLVFALGDEPGKQKQPTVAFRPDDDGNLAVYGTGGSGKSTLLRTIAAAAARGAAIDPTHVYGLDFASRGLAMLAELPHVGNVIGAGDHELAARLLRWLREVVGERAIRYAKAEVSSITAYRQKVGEHAAGEPRILLFVDGMAAFRQAYESNDRDGVFENFTAIAAAGRPVGVHVLVTADRAAAVPHAIASSIQTRLVMRLADPNEYAMLGAPTDVLKPDSPPGRGLLHGMELQTAVLGGSDDVSIQANYTRRLANSMVKAGITAAPAIEGVPERIPLATLPADVNGMPVIGLRVTDLQPQTFTPSGSFIVTGAPGSGRTGTLRTLARALRRWDPEIELHFFAPRPSELSRLTLWSTCADSIESAKQMAEKLLQERAPDPVRRAALFIECFPEFATAESALTELARAFVHERRLVVGETESSAPAGSPNGLQGPIKSGRTGLALAPLQTDGFTHFRTGFNRIDPTDFPPGRALFVAGGRTTAVQLAWTDA</sequence>
<dbReference type="CDD" id="cd01127">
    <property type="entry name" value="TrwB_TraG_TraD_VirD4"/>
    <property type="match status" value="1"/>
</dbReference>
<dbReference type="InterPro" id="IPR008984">
    <property type="entry name" value="SMAD_FHA_dom_sf"/>
</dbReference>
<name>A0A941IIN8_9ACTN</name>
<dbReference type="PANTHER" id="PTHR22683:SF1">
    <property type="entry name" value="TYPE VII SECRETION SYSTEM PROTEIN ESSC"/>
    <property type="match status" value="1"/>
</dbReference>
<dbReference type="GO" id="GO:0005524">
    <property type="term" value="F:ATP binding"/>
    <property type="evidence" value="ECO:0007669"/>
    <property type="project" value="UniProtKB-UniRule"/>
</dbReference>
<dbReference type="RefSeq" id="WP_212519674.1">
    <property type="nucleotide sequence ID" value="NZ_JAGSOH010000059.1"/>
</dbReference>
<dbReference type="CDD" id="cd00060">
    <property type="entry name" value="FHA"/>
    <property type="match status" value="1"/>
</dbReference>
<dbReference type="InterPro" id="IPR000253">
    <property type="entry name" value="FHA_dom"/>
</dbReference>
<keyword evidence="9" id="KW-1185">Reference proteome</keyword>
<dbReference type="SMART" id="SM00240">
    <property type="entry name" value="FHA"/>
    <property type="match status" value="1"/>
</dbReference>
<dbReference type="GO" id="GO:0003677">
    <property type="term" value="F:DNA binding"/>
    <property type="evidence" value="ECO:0007669"/>
    <property type="project" value="InterPro"/>
</dbReference>
<protein>
    <submittedName>
        <fullName evidence="8">FHA domain-containing protein</fullName>
    </submittedName>
</protein>
<keyword evidence="1" id="KW-0597">Phosphoprotein</keyword>
<dbReference type="PROSITE" id="PS50006">
    <property type="entry name" value="FHA_DOMAIN"/>
    <property type="match status" value="1"/>
</dbReference>
<organism evidence="8 9">
    <name type="scientific">Actinospica acidithermotolerans</name>
    <dbReference type="NCBI Taxonomy" id="2828514"/>
    <lineage>
        <taxon>Bacteria</taxon>
        <taxon>Bacillati</taxon>
        <taxon>Actinomycetota</taxon>
        <taxon>Actinomycetes</taxon>
        <taxon>Catenulisporales</taxon>
        <taxon>Actinospicaceae</taxon>
        <taxon>Actinospica</taxon>
    </lineage>
</organism>
<feature type="binding site" evidence="4">
    <location>
        <begin position="1005"/>
        <end position="1012"/>
    </location>
    <ligand>
        <name>ATP</name>
        <dbReference type="ChEBI" id="CHEBI:30616"/>
    </ligand>
</feature>
<gene>
    <name evidence="8" type="ORF">KDK95_19665</name>
</gene>
<dbReference type="SMART" id="SM00382">
    <property type="entry name" value="AAA"/>
    <property type="match status" value="2"/>
</dbReference>